<evidence type="ECO:0000256" key="10">
    <source>
        <dbReference type="ARBA" id="ARBA00073343"/>
    </source>
</evidence>
<evidence type="ECO:0000259" key="13">
    <source>
        <dbReference type="PROSITE" id="PS50192"/>
    </source>
</evidence>
<keyword evidence="3" id="KW-0813">Transport</keyword>
<evidence type="ECO:0000256" key="9">
    <source>
        <dbReference type="ARBA" id="ARBA00023136"/>
    </source>
</evidence>
<evidence type="ECO:0000256" key="11">
    <source>
        <dbReference type="SAM" id="Coils"/>
    </source>
</evidence>
<evidence type="ECO:0000256" key="7">
    <source>
        <dbReference type="ARBA" id="ARBA00023034"/>
    </source>
</evidence>
<accession>A0A4P9XX33</accession>
<dbReference type="SMART" id="SM00397">
    <property type="entry name" value="t_SNARE"/>
    <property type="match status" value="1"/>
</dbReference>
<dbReference type="AlphaFoldDB" id="A0A4P9XX33"/>
<feature type="transmembrane region" description="Helical" evidence="12">
    <location>
        <begin position="223"/>
        <end position="241"/>
    </location>
</feature>
<dbReference type="STRING" id="78915.A0A4P9XX33"/>
<evidence type="ECO:0000256" key="3">
    <source>
        <dbReference type="ARBA" id="ARBA00022448"/>
    </source>
</evidence>
<dbReference type="InterPro" id="IPR000727">
    <property type="entry name" value="T_SNARE_dom"/>
</dbReference>
<dbReference type="GO" id="GO:0000139">
    <property type="term" value="C:Golgi membrane"/>
    <property type="evidence" value="ECO:0007669"/>
    <property type="project" value="UniProtKB-SubCell"/>
</dbReference>
<dbReference type="GO" id="GO:0048193">
    <property type="term" value="P:Golgi vesicle transport"/>
    <property type="evidence" value="ECO:0007669"/>
    <property type="project" value="InterPro"/>
</dbReference>
<dbReference type="CDD" id="cd21443">
    <property type="entry name" value="SNARE_NTD_STX6_STX10"/>
    <property type="match status" value="1"/>
</dbReference>
<gene>
    <name evidence="14" type="ORF">THASP1DRAFT_21474</name>
</gene>
<dbReference type="InterPro" id="IPR015260">
    <property type="entry name" value="Syntaxin-6/10/61_N"/>
</dbReference>
<dbReference type="PROSITE" id="PS50192">
    <property type="entry name" value="T_SNARE"/>
    <property type="match status" value="1"/>
</dbReference>
<dbReference type="InterPro" id="IPR010989">
    <property type="entry name" value="SNARE"/>
</dbReference>
<proteinExistence type="inferred from homology"/>
<evidence type="ECO:0000256" key="5">
    <source>
        <dbReference type="ARBA" id="ARBA00022927"/>
    </source>
</evidence>
<reference evidence="15" key="1">
    <citation type="journal article" date="2018" name="Nat. Microbiol.">
        <title>Leveraging single-cell genomics to expand the fungal tree of life.</title>
        <authorList>
            <person name="Ahrendt S.R."/>
            <person name="Quandt C.A."/>
            <person name="Ciobanu D."/>
            <person name="Clum A."/>
            <person name="Salamov A."/>
            <person name="Andreopoulos B."/>
            <person name="Cheng J.F."/>
            <person name="Woyke T."/>
            <person name="Pelin A."/>
            <person name="Henrissat B."/>
            <person name="Reynolds N.K."/>
            <person name="Benny G.L."/>
            <person name="Smith M.E."/>
            <person name="James T.Y."/>
            <person name="Grigoriev I.V."/>
        </authorList>
    </citation>
    <scope>NUCLEOTIDE SEQUENCE [LARGE SCALE GENOMIC DNA]</scope>
    <source>
        <strain evidence="15">RSA 1356</strain>
    </source>
</reference>
<dbReference type="Gene3D" id="1.20.5.110">
    <property type="match status" value="1"/>
</dbReference>
<keyword evidence="15" id="KW-1185">Reference proteome</keyword>
<dbReference type="SUPFAM" id="SSF47661">
    <property type="entry name" value="t-snare proteins"/>
    <property type="match status" value="1"/>
</dbReference>
<organism evidence="14 15">
    <name type="scientific">Thamnocephalis sphaerospora</name>
    <dbReference type="NCBI Taxonomy" id="78915"/>
    <lineage>
        <taxon>Eukaryota</taxon>
        <taxon>Fungi</taxon>
        <taxon>Fungi incertae sedis</taxon>
        <taxon>Zoopagomycota</taxon>
        <taxon>Zoopagomycotina</taxon>
        <taxon>Zoopagomycetes</taxon>
        <taxon>Zoopagales</taxon>
        <taxon>Sigmoideomycetaceae</taxon>
        <taxon>Thamnocephalis</taxon>
    </lineage>
</organism>
<evidence type="ECO:0000256" key="1">
    <source>
        <dbReference type="ARBA" id="ARBA00004409"/>
    </source>
</evidence>
<evidence type="ECO:0000256" key="6">
    <source>
        <dbReference type="ARBA" id="ARBA00022989"/>
    </source>
</evidence>
<dbReference type="Pfam" id="PF09177">
    <property type="entry name" value="STX6_10_61_N"/>
    <property type="match status" value="1"/>
</dbReference>
<evidence type="ECO:0000313" key="14">
    <source>
        <dbReference type="EMBL" id="RKP10864.1"/>
    </source>
</evidence>
<dbReference type="Gene3D" id="1.20.58.90">
    <property type="match status" value="1"/>
</dbReference>
<keyword evidence="4 12" id="KW-0812">Transmembrane</keyword>
<dbReference type="GO" id="GO:0015031">
    <property type="term" value="P:protein transport"/>
    <property type="evidence" value="ECO:0007669"/>
    <property type="project" value="UniProtKB-KW"/>
</dbReference>
<keyword evidence="9 12" id="KW-0472">Membrane</keyword>
<sequence length="242" mass="27968">MSQEDPFLVVKAEVEIALTNADTYLQSWRRIMRTVTSAQSEELSQARQELEECLRNVEDDAVELNPRKFQITPAEMEHRRRFVETTKQTIHSIRESMTARAKEFQEAQARKALLETRQRPDAAGHVAVNMDEERRRNNQDFIQDEQQQQMMIMEQQDVHLDSVLGTVTNLKEVAHVMGRELDDQNVLLEELEGDVDRTQSGIDRATGKVKEILRKSRESRSNCCITILIIVLIILLILVITL</sequence>
<protein>
    <recommendedName>
        <fullName evidence="10">t-SNARE affecting a late Golgi compartment protein 1</fullName>
    </recommendedName>
</protein>
<dbReference type="EMBL" id="KZ992434">
    <property type="protein sequence ID" value="RKP10864.1"/>
    <property type="molecule type" value="Genomic_DNA"/>
</dbReference>
<comment type="subcellular location">
    <subcellularLocation>
        <location evidence="1">Golgi apparatus membrane</location>
        <topology evidence="1">Single-pass type IV membrane protein</topology>
    </subcellularLocation>
</comment>
<evidence type="ECO:0000256" key="8">
    <source>
        <dbReference type="ARBA" id="ARBA00023054"/>
    </source>
</evidence>
<keyword evidence="7" id="KW-0333">Golgi apparatus</keyword>
<name>A0A4P9XX33_9FUNG</name>
<keyword evidence="5" id="KW-0653">Protein transport</keyword>
<dbReference type="CDD" id="cd15851">
    <property type="entry name" value="SNARE_Syntaxin6"/>
    <property type="match status" value="1"/>
</dbReference>
<feature type="domain" description="T-SNARE coiled-coil homology" evidence="13">
    <location>
        <begin position="150"/>
        <end position="212"/>
    </location>
</feature>
<evidence type="ECO:0000313" key="15">
    <source>
        <dbReference type="Proteomes" id="UP000271241"/>
    </source>
</evidence>
<evidence type="ECO:0000256" key="4">
    <source>
        <dbReference type="ARBA" id="ARBA00022692"/>
    </source>
</evidence>
<keyword evidence="8 11" id="KW-0175">Coiled coil</keyword>
<dbReference type="OrthoDB" id="546861at2759"/>
<dbReference type="Proteomes" id="UP000271241">
    <property type="component" value="Unassembled WGS sequence"/>
</dbReference>
<dbReference type="FunFam" id="1.20.5.110:FF:000006">
    <property type="entry name" value="Syntaxin 6"/>
    <property type="match status" value="1"/>
</dbReference>
<evidence type="ECO:0000256" key="2">
    <source>
        <dbReference type="ARBA" id="ARBA00009063"/>
    </source>
</evidence>
<comment type="similarity">
    <text evidence="2">Belongs to the syntaxin family.</text>
</comment>
<dbReference type="Pfam" id="PF05739">
    <property type="entry name" value="SNARE"/>
    <property type="match status" value="1"/>
</dbReference>
<dbReference type="SUPFAM" id="SSF58038">
    <property type="entry name" value="SNARE fusion complex"/>
    <property type="match status" value="1"/>
</dbReference>
<feature type="coiled-coil region" evidence="11">
    <location>
        <begin position="36"/>
        <end position="63"/>
    </location>
</feature>
<dbReference type="PANTHER" id="PTHR12791">
    <property type="entry name" value="GOLGI SNARE BET1-RELATED"/>
    <property type="match status" value="1"/>
</dbReference>
<keyword evidence="6 12" id="KW-1133">Transmembrane helix</keyword>
<evidence type="ECO:0000256" key="12">
    <source>
        <dbReference type="SAM" id="Phobius"/>
    </source>
</evidence>